<feature type="compositionally biased region" description="Acidic residues" evidence="4">
    <location>
        <begin position="164"/>
        <end position="177"/>
    </location>
</feature>
<dbReference type="Pfam" id="PF26130">
    <property type="entry name" value="PB1-like"/>
    <property type="match status" value="1"/>
</dbReference>
<gene>
    <name evidence="6" type="ORF">KIW84_013700</name>
</gene>
<reference evidence="6 7" key="1">
    <citation type="journal article" date="2022" name="Nat. Genet.">
        <title>Improved pea reference genome and pan-genome highlight genomic features and evolutionary characteristics.</title>
        <authorList>
            <person name="Yang T."/>
            <person name="Liu R."/>
            <person name="Luo Y."/>
            <person name="Hu S."/>
            <person name="Wang D."/>
            <person name="Wang C."/>
            <person name="Pandey M.K."/>
            <person name="Ge S."/>
            <person name="Xu Q."/>
            <person name="Li N."/>
            <person name="Li G."/>
            <person name="Huang Y."/>
            <person name="Saxena R.K."/>
            <person name="Ji Y."/>
            <person name="Li M."/>
            <person name="Yan X."/>
            <person name="He Y."/>
            <person name="Liu Y."/>
            <person name="Wang X."/>
            <person name="Xiang C."/>
            <person name="Varshney R.K."/>
            <person name="Ding H."/>
            <person name="Gao S."/>
            <person name="Zong X."/>
        </authorList>
    </citation>
    <scope>NUCLEOTIDE SEQUENCE [LARGE SCALE GENOMIC DNA]</scope>
    <source>
        <strain evidence="6 7">cv. Zhongwan 6</strain>
    </source>
</reference>
<dbReference type="AlphaFoldDB" id="A0A9D5BKT7"/>
<evidence type="ECO:0000256" key="1">
    <source>
        <dbReference type="ARBA" id="ARBA00005234"/>
    </source>
</evidence>
<dbReference type="PANTHER" id="PTHR31973:SF195">
    <property type="entry name" value="MUDR FAMILY TRANSPOSASE"/>
    <property type="match status" value="1"/>
</dbReference>
<sequence>MEFSLIFHYRGRFDRDSLVYYTRENEHVVEIDPDRWSLFKAIGIVKELTKLEYSEYWLWWYNNDDDKYSRMVSDSNVDKVYQYDMVMKCAVHIYVEHKGKGNAEEANVGDFQEDNVGGVEQVEEDSVGGVEQIEEANIGGVEHVEEVNVGDVEHVGETNVDGVEQVEDTEDNEDSDFEANGLSFDDSEDERAPGLDDCFDFIENQVEEKGKRCRIKVAARKHKHTPKKLPICVDNMGSCSGMDNEMIINYASDEICSSDTDASDGEKKPKYSRVLNNSYVISKWVAKTVMARMASSDGVKFVPGRKLKKAGKDIPTKSGTKTNPKSQKEVPGQMLDKASKEIPTTSGTKSQIMMRLEKMVEESDIMHGAIRSVDIDEGVFGIAHSEIIAKEDMQQLFEHEELDIAVIHTYIWYMYDTLMRGTELYNRFNFIAASRINTTFITKNPTSVKNELVDRFMVAGDNTTPSLYFLPFNSGNGGHWVLVAMDLSRLMVYYLDSLSGDWSKYPSMKKTVDAAWKAKKIAKALIEGDVVKQYNLLWRYFAELRRVNSRNTCKINLTRVGPNIQPRFSSFYFCLNGLKKGFTTSCRSFIGVDGCHLKIKYGGTLLIAVGRDSNDQYYPIAFGVCETKTKESWRWFLTLLLEDIG</sequence>
<comment type="similarity">
    <text evidence="1">Belongs to the peptidase C48 family.</text>
</comment>
<comment type="caution">
    <text evidence="6">The sequence shown here is derived from an EMBL/GenBank/DDBJ whole genome shotgun (WGS) entry which is preliminary data.</text>
</comment>
<evidence type="ECO:0000256" key="4">
    <source>
        <dbReference type="SAM" id="MobiDB-lite"/>
    </source>
</evidence>
<dbReference type="InterPro" id="IPR018289">
    <property type="entry name" value="MULE_transposase_dom"/>
</dbReference>
<evidence type="ECO:0000256" key="2">
    <source>
        <dbReference type="ARBA" id="ARBA00022670"/>
    </source>
</evidence>
<feature type="region of interest" description="Disordered" evidence="4">
    <location>
        <begin position="157"/>
        <end position="191"/>
    </location>
</feature>
<keyword evidence="7" id="KW-1185">Reference proteome</keyword>
<evidence type="ECO:0000313" key="7">
    <source>
        <dbReference type="Proteomes" id="UP001058974"/>
    </source>
</evidence>
<dbReference type="EMBL" id="JAMSHJ010000001">
    <property type="protein sequence ID" value="KAI5445573.1"/>
    <property type="molecule type" value="Genomic_DNA"/>
</dbReference>
<dbReference type="InterPro" id="IPR058594">
    <property type="entry name" value="PB1-like_dom_pln"/>
</dbReference>
<dbReference type="Pfam" id="PF10551">
    <property type="entry name" value="MULE"/>
    <property type="match status" value="1"/>
</dbReference>
<keyword evidence="3" id="KW-0378">Hydrolase</keyword>
<feature type="region of interest" description="Disordered" evidence="4">
    <location>
        <begin position="306"/>
        <end position="348"/>
    </location>
</feature>
<dbReference type="PROSITE" id="PS50600">
    <property type="entry name" value="ULP_PROTEASE"/>
    <property type="match status" value="1"/>
</dbReference>
<evidence type="ECO:0000313" key="6">
    <source>
        <dbReference type="EMBL" id="KAI5445573.1"/>
    </source>
</evidence>
<evidence type="ECO:0000259" key="5">
    <source>
        <dbReference type="PROSITE" id="PS50600"/>
    </source>
</evidence>
<proteinExistence type="inferred from homology"/>
<evidence type="ECO:0000256" key="3">
    <source>
        <dbReference type="ARBA" id="ARBA00022801"/>
    </source>
</evidence>
<protein>
    <recommendedName>
        <fullName evidence="5">Ubiquitin-like protease family profile domain-containing protein</fullName>
    </recommendedName>
</protein>
<organism evidence="6 7">
    <name type="scientific">Pisum sativum</name>
    <name type="common">Garden pea</name>
    <name type="synonym">Lathyrus oleraceus</name>
    <dbReference type="NCBI Taxonomy" id="3888"/>
    <lineage>
        <taxon>Eukaryota</taxon>
        <taxon>Viridiplantae</taxon>
        <taxon>Streptophyta</taxon>
        <taxon>Embryophyta</taxon>
        <taxon>Tracheophyta</taxon>
        <taxon>Spermatophyta</taxon>
        <taxon>Magnoliopsida</taxon>
        <taxon>eudicotyledons</taxon>
        <taxon>Gunneridae</taxon>
        <taxon>Pentapetalae</taxon>
        <taxon>rosids</taxon>
        <taxon>fabids</taxon>
        <taxon>Fabales</taxon>
        <taxon>Fabaceae</taxon>
        <taxon>Papilionoideae</taxon>
        <taxon>50 kb inversion clade</taxon>
        <taxon>NPAAA clade</taxon>
        <taxon>Hologalegina</taxon>
        <taxon>IRL clade</taxon>
        <taxon>Fabeae</taxon>
        <taxon>Lathyrus</taxon>
    </lineage>
</organism>
<dbReference type="Proteomes" id="UP001058974">
    <property type="component" value="Chromosome 1"/>
</dbReference>
<feature type="domain" description="Ubiquitin-like protease family profile" evidence="5">
    <location>
        <begin position="386"/>
        <end position="525"/>
    </location>
</feature>
<dbReference type="GO" id="GO:0006508">
    <property type="term" value="P:proteolysis"/>
    <property type="evidence" value="ECO:0007669"/>
    <property type="project" value="UniProtKB-KW"/>
</dbReference>
<dbReference type="Gramene" id="Psat01G0370000-T1">
    <property type="protein sequence ID" value="KAI5445573.1"/>
    <property type="gene ID" value="KIW84_013700"/>
</dbReference>
<accession>A0A9D5BKT7</accession>
<dbReference type="Gene3D" id="3.40.395.10">
    <property type="entry name" value="Adenoviral Proteinase, Chain A"/>
    <property type="match status" value="1"/>
</dbReference>
<dbReference type="PANTHER" id="PTHR31973">
    <property type="entry name" value="POLYPROTEIN, PUTATIVE-RELATED"/>
    <property type="match status" value="1"/>
</dbReference>
<dbReference type="GO" id="GO:0008234">
    <property type="term" value="F:cysteine-type peptidase activity"/>
    <property type="evidence" value="ECO:0007669"/>
    <property type="project" value="InterPro"/>
</dbReference>
<name>A0A9D5BKT7_PEA</name>
<dbReference type="InterPro" id="IPR003653">
    <property type="entry name" value="Peptidase_C48_C"/>
</dbReference>
<dbReference type="InterPro" id="IPR038765">
    <property type="entry name" value="Papain-like_cys_pep_sf"/>
</dbReference>
<dbReference type="SUPFAM" id="SSF54001">
    <property type="entry name" value="Cysteine proteinases"/>
    <property type="match status" value="1"/>
</dbReference>
<keyword evidence="2" id="KW-0645">Protease</keyword>